<evidence type="ECO:0000313" key="3">
    <source>
        <dbReference type="Proteomes" id="UP001341840"/>
    </source>
</evidence>
<dbReference type="Proteomes" id="UP001341840">
    <property type="component" value="Unassembled WGS sequence"/>
</dbReference>
<proteinExistence type="predicted"/>
<feature type="transmembrane region" description="Helical" evidence="1">
    <location>
        <begin position="74"/>
        <end position="97"/>
    </location>
</feature>
<evidence type="ECO:0000256" key="1">
    <source>
        <dbReference type="SAM" id="Phobius"/>
    </source>
</evidence>
<sequence length="223" mass="25045">MADNNNPQVRVPIAANEKVQLRKMAWIDSAITLNVSCMFATLILFALFTPPQNIIPPTISICNSSPNVVSDLRFYLMLSSCLFLLASMIPISLKLYITMGRMFTTTSPQFGNLCLSLPFYVSAAGSFIGLTLLIVAIINLVSGTMGQFSCDRLWVSWCTPWSRHICIFQDLGVGAEDHQLNEGDFLNPQLRVSYGGLFLCFLFFLSRIQFFLLLFFFLGVFYL</sequence>
<keyword evidence="1" id="KW-0812">Transmembrane</keyword>
<accession>A0ABU6U5Q2</accession>
<keyword evidence="3" id="KW-1185">Reference proteome</keyword>
<name>A0ABU6U5Q2_9FABA</name>
<dbReference type="EMBL" id="JASCZI010120863">
    <property type="protein sequence ID" value="MED6156304.1"/>
    <property type="molecule type" value="Genomic_DNA"/>
</dbReference>
<gene>
    <name evidence="2" type="ORF">PIB30_013336</name>
</gene>
<evidence type="ECO:0000313" key="2">
    <source>
        <dbReference type="EMBL" id="MED6156304.1"/>
    </source>
</evidence>
<keyword evidence="1" id="KW-1133">Transmembrane helix</keyword>
<feature type="transmembrane region" description="Helical" evidence="1">
    <location>
        <begin position="117"/>
        <end position="138"/>
    </location>
</feature>
<reference evidence="2 3" key="1">
    <citation type="journal article" date="2023" name="Plants (Basel)">
        <title>Bridging the Gap: Combining Genomics and Transcriptomics Approaches to Understand Stylosanthes scabra, an Orphan Legume from the Brazilian Caatinga.</title>
        <authorList>
            <person name="Ferreira-Neto J.R.C."/>
            <person name="da Silva M.D."/>
            <person name="Binneck E."/>
            <person name="de Melo N.F."/>
            <person name="da Silva R.H."/>
            <person name="de Melo A.L.T.M."/>
            <person name="Pandolfi V."/>
            <person name="Bustamante F.O."/>
            <person name="Brasileiro-Vidal A.C."/>
            <person name="Benko-Iseppon A.M."/>
        </authorList>
    </citation>
    <scope>NUCLEOTIDE SEQUENCE [LARGE SCALE GENOMIC DNA]</scope>
    <source>
        <tissue evidence="2">Leaves</tissue>
    </source>
</reference>
<evidence type="ECO:0008006" key="4">
    <source>
        <dbReference type="Google" id="ProtNLM"/>
    </source>
</evidence>
<organism evidence="2 3">
    <name type="scientific">Stylosanthes scabra</name>
    <dbReference type="NCBI Taxonomy" id="79078"/>
    <lineage>
        <taxon>Eukaryota</taxon>
        <taxon>Viridiplantae</taxon>
        <taxon>Streptophyta</taxon>
        <taxon>Embryophyta</taxon>
        <taxon>Tracheophyta</taxon>
        <taxon>Spermatophyta</taxon>
        <taxon>Magnoliopsida</taxon>
        <taxon>eudicotyledons</taxon>
        <taxon>Gunneridae</taxon>
        <taxon>Pentapetalae</taxon>
        <taxon>rosids</taxon>
        <taxon>fabids</taxon>
        <taxon>Fabales</taxon>
        <taxon>Fabaceae</taxon>
        <taxon>Papilionoideae</taxon>
        <taxon>50 kb inversion clade</taxon>
        <taxon>dalbergioids sensu lato</taxon>
        <taxon>Dalbergieae</taxon>
        <taxon>Pterocarpus clade</taxon>
        <taxon>Stylosanthes</taxon>
    </lineage>
</organism>
<feature type="transmembrane region" description="Helical" evidence="1">
    <location>
        <begin position="25"/>
        <end position="48"/>
    </location>
</feature>
<keyword evidence="1" id="KW-0472">Membrane</keyword>
<protein>
    <recommendedName>
        <fullName evidence="4">PGG domain-containing protein</fullName>
    </recommendedName>
</protein>
<comment type="caution">
    <text evidence="2">The sequence shown here is derived from an EMBL/GenBank/DDBJ whole genome shotgun (WGS) entry which is preliminary data.</text>
</comment>
<feature type="transmembrane region" description="Helical" evidence="1">
    <location>
        <begin position="194"/>
        <end position="222"/>
    </location>
</feature>